<dbReference type="EMBL" id="JBHFFA010000001">
    <property type="protein sequence ID" value="KAL2654077.1"/>
    <property type="molecule type" value="Genomic_DNA"/>
</dbReference>
<accession>A0ABD1ZRK1</accession>
<gene>
    <name evidence="2" type="ORF">R1flu_022205</name>
</gene>
<name>A0ABD1ZRK1_9MARC</name>
<keyword evidence="1" id="KW-0472">Membrane</keyword>
<keyword evidence="1" id="KW-1133">Transmembrane helix</keyword>
<feature type="transmembrane region" description="Helical" evidence="1">
    <location>
        <begin position="70"/>
        <end position="94"/>
    </location>
</feature>
<evidence type="ECO:0000313" key="3">
    <source>
        <dbReference type="Proteomes" id="UP001605036"/>
    </source>
</evidence>
<dbReference type="Proteomes" id="UP001605036">
    <property type="component" value="Unassembled WGS sequence"/>
</dbReference>
<evidence type="ECO:0000256" key="1">
    <source>
        <dbReference type="SAM" id="Phobius"/>
    </source>
</evidence>
<keyword evidence="1" id="KW-0812">Transmembrane</keyword>
<reference evidence="2 3" key="1">
    <citation type="submission" date="2024-09" db="EMBL/GenBank/DDBJ databases">
        <title>Chromosome-scale assembly of Riccia fluitans.</title>
        <authorList>
            <person name="Paukszto L."/>
            <person name="Sawicki J."/>
            <person name="Karawczyk K."/>
            <person name="Piernik-Szablinska J."/>
            <person name="Szczecinska M."/>
            <person name="Mazdziarz M."/>
        </authorList>
    </citation>
    <scope>NUCLEOTIDE SEQUENCE [LARGE SCALE GENOMIC DNA]</scope>
    <source>
        <strain evidence="2">Rf_01</strain>
        <tissue evidence="2">Aerial parts of the thallus</tissue>
    </source>
</reference>
<protein>
    <submittedName>
        <fullName evidence="2">Uncharacterized protein</fullName>
    </submittedName>
</protein>
<comment type="caution">
    <text evidence="2">The sequence shown here is derived from an EMBL/GenBank/DDBJ whole genome shotgun (WGS) entry which is preliminary data.</text>
</comment>
<sequence>MGPETSVVYIRAGHVSAGGGGGEFSLMFTKFVGLVETRMVGTEEDWVEEGKRGSQVSANGRERQGRVKEWAAGLCFPFPVLPLSFSVCLVLLQLNFEYGSGNLSVS</sequence>
<dbReference type="AlphaFoldDB" id="A0ABD1ZRK1"/>
<evidence type="ECO:0000313" key="2">
    <source>
        <dbReference type="EMBL" id="KAL2654077.1"/>
    </source>
</evidence>
<organism evidence="2 3">
    <name type="scientific">Riccia fluitans</name>
    <dbReference type="NCBI Taxonomy" id="41844"/>
    <lineage>
        <taxon>Eukaryota</taxon>
        <taxon>Viridiplantae</taxon>
        <taxon>Streptophyta</taxon>
        <taxon>Embryophyta</taxon>
        <taxon>Marchantiophyta</taxon>
        <taxon>Marchantiopsida</taxon>
        <taxon>Marchantiidae</taxon>
        <taxon>Marchantiales</taxon>
        <taxon>Ricciaceae</taxon>
        <taxon>Riccia</taxon>
    </lineage>
</organism>
<keyword evidence="3" id="KW-1185">Reference proteome</keyword>
<proteinExistence type="predicted"/>